<dbReference type="AlphaFoldDB" id="A0A516GT81"/>
<dbReference type="KEGG" id="fop:FNB79_12315"/>
<proteinExistence type="predicted"/>
<reference evidence="1 2" key="1">
    <citation type="submission" date="2019-07" db="EMBL/GenBank/DDBJ databases">
        <title>Genome sequencing for Formosa sp. PS13.</title>
        <authorList>
            <person name="Park S.-J."/>
        </authorList>
    </citation>
    <scope>NUCLEOTIDE SEQUENCE [LARGE SCALE GENOMIC DNA]</scope>
    <source>
        <strain evidence="1 2">PS13</strain>
    </source>
</reference>
<dbReference type="RefSeq" id="WP_143381588.1">
    <property type="nucleotide sequence ID" value="NZ_CP041637.1"/>
</dbReference>
<organism evidence="1 2">
    <name type="scientific">Formosa sediminum</name>
    <dbReference type="NCBI Taxonomy" id="2594004"/>
    <lineage>
        <taxon>Bacteria</taxon>
        <taxon>Pseudomonadati</taxon>
        <taxon>Bacteroidota</taxon>
        <taxon>Flavobacteriia</taxon>
        <taxon>Flavobacteriales</taxon>
        <taxon>Flavobacteriaceae</taxon>
        <taxon>Formosa</taxon>
    </lineage>
</organism>
<name>A0A516GT81_9FLAO</name>
<dbReference type="OrthoDB" id="982927at2"/>
<evidence type="ECO:0000313" key="2">
    <source>
        <dbReference type="Proteomes" id="UP000319209"/>
    </source>
</evidence>
<protein>
    <submittedName>
        <fullName evidence="1">Uncharacterized protein</fullName>
    </submittedName>
</protein>
<keyword evidence="2" id="KW-1185">Reference proteome</keyword>
<gene>
    <name evidence="1" type="ORF">FNB79_12315</name>
</gene>
<evidence type="ECO:0000313" key="1">
    <source>
        <dbReference type="EMBL" id="QDO94712.1"/>
    </source>
</evidence>
<sequence length="124" mass="14212">MKKIVTCFGGVLLTFLYCFALYSVAHPLSETYAVNTPISEKHQDVFSVTKSLFSLTSEADNFSVSFGPTSPSEYSKLPVFNSHLCPKLNERIVNAQISQYTTYQTNTLVNYRKNDLIYPFHYFW</sequence>
<dbReference type="EMBL" id="CP041637">
    <property type="protein sequence ID" value="QDO94712.1"/>
    <property type="molecule type" value="Genomic_DNA"/>
</dbReference>
<accession>A0A516GT81</accession>
<dbReference type="Proteomes" id="UP000319209">
    <property type="component" value="Chromosome"/>
</dbReference>